<dbReference type="GO" id="GO:0022412">
    <property type="term" value="P:cellular process involved in reproduction in multicellular organism"/>
    <property type="evidence" value="ECO:0007669"/>
    <property type="project" value="UniProtKB-ARBA"/>
</dbReference>
<dbReference type="EMBL" id="GBYB01004245">
    <property type="protein sequence ID" value="JAG74012.1"/>
    <property type="molecule type" value="Transcribed_RNA"/>
</dbReference>
<feature type="signal peptide" evidence="8">
    <location>
        <begin position="1"/>
        <end position="20"/>
    </location>
</feature>
<evidence type="ECO:0000313" key="10">
    <source>
        <dbReference type="Proteomes" id="UP000694866"/>
    </source>
</evidence>
<dbReference type="InterPro" id="IPR010255">
    <property type="entry name" value="Haem_peroxidase_sf"/>
</dbReference>
<reference evidence="9" key="1">
    <citation type="submission" date="2015-01" db="EMBL/GenBank/DDBJ databases">
        <title>Transcriptome Assembly of Fopius arisanus.</title>
        <authorList>
            <person name="Geib S."/>
        </authorList>
    </citation>
    <scope>NUCLEOTIDE SEQUENCE</scope>
</reference>
<evidence type="ECO:0000313" key="11">
    <source>
        <dbReference type="RefSeq" id="XP_011298837.1"/>
    </source>
</evidence>
<dbReference type="PRINTS" id="PR00457">
    <property type="entry name" value="ANPEROXIDASE"/>
</dbReference>
<organism evidence="9">
    <name type="scientific">Fopius arisanus</name>
    <dbReference type="NCBI Taxonomy" id="64838"/>
    <lineage>
        <taxon>Eukaryota</taxon>
        <taxon>Metazoa</taxon>
        <taxon>Ecdysozoa</taxon>
        <taxon>Arthropoda</taxon>
        <taxon>Hexapoda</taxon>
        <taxon>Insecta</taxon>
        <taxon>Pterygota</taxon>
        <taxon>Neoptera</taxon>
        <taxon>Endopterygota</taxon>
        <taxon>Hymenoptera</taxon>
        <taxon>Apocrita</taxon>
        <taxon>Ichneumonoidea</taxon>
        <taxon>Braconidae</taxon>
        <taxon>Opiinae</taxon>
        <taxon>Fopius</taxon>
    </lineage>
</organism>
<dbReference type="RefSeq" id="XP_011298837.1">
    <property type="nucleotide sequence ID" value="XM_011300535.1"/>
</dbReference>
<dbReference type="FunFam" id="1.10.640.10:FF:000003">
    <property type="entry name" value="chorion peroxidase"/>
    <property type="match status" value="1"/>
</dbReference>
<keyword evidence="4" id="KW-0349">Heme</keyword>
<keyword evidence="5 8" id="KW-0732">Signal</keyword>
<dbReference type="CDD" id="cd09823">
    <property type="entry name" value="peroxinectin_like"/>
    <property type="match status" value="1"/>
</dbReference>
<keyword evidence="2" id="KW-0964">Secreted</keyword>
<dbReference type="GO" id="GO:0004601">
    <property type="term" value="F:peroxidase activity"/>
    <property type="evidence" value="ECO:0007669"/>
    <property type="project" value="UniProtKB-KW"/>
</dbReference>
<dbReference type="PANTHER" id="PTHR11475:SF134">
    <property type="entry name" value="LD42267P"/>
    <property type="match status" value="1"/>
</dbReference>
<evidence type="ECO:0000256" key="5">
    <source>
        <dbReference type="ARBA" id="ARBA00022729"/>
    </source>
</evidence>
<evidence type="ECO:0000256" key="1">
    <source>
        <dbReference type="ARBA" id="ARBA00004613"/>
    </source>
</evidence>
<dbReference type="GeneID" id="105263991"/>
<evidence type="ECO:0000256" key="4">
    <source>
        <dbReference type="ARBA" id="ARBA00022617"/>
    </source>
</evidence>
<keyword evidence="3" id="KW-0575">Peroxidase</keyword>
<sequence length="695" mass="78526">MFIYIRCIPHIFLLMGLCESVFLPPRMLQDLWRRANETMDKYDRTESAISMSSTKLRHGSPSWYLGASHEMTEAAHNLSRQALRSETMAIMLVEALDMSPRDAVSLLPAMSLTPDLCHHTGNVFTRTASQCKKFNPKYRTHTGTCNNPSHPNWGAALEAYSRILPPEYQDGVSLPKTSFPSARQVSMSVHSGGHDSRHPFLMAMTALFGQFVAHDLAHTPKIQFSNGERLKCCDVDFDYFHPECFPIRADSPLGCMEYSRSAIHPGNNQGCKLGPRQQMNQATSYLDLSPIYGSSEETSRSLRSGKTGLLKTQRKNLPMPSANSKDCRTRDKALPCFSSGDYRINEHPGIAMMHVLFLREHNRIAGQLAELNPLWDDERLYQEARRIVIAEMQHITYGEFLPAVLGENNLQRFNLRPMKLGFFTKYDSRLDGTVSNAAASAGLFFIAALTPKTLDLVDSSTSEKSGERSLYSAFYAPQELYEAGAIDRLIAGATAGHSRKPYPPSLNEIFLERYFHDGKTNDAAVDYVAQVIQEGRDHGLPPYIRWRAFCDMPDVKTFKDLSGTMSKDTIDRLQRVYRNVEDIDLVTGALSEVAVEDAVMGPTFLCLLGHTFRNTRLGDRYWYENDRTPGAFTINQLNEIRRSTMAKILCDNGDRLKKVQPRAFLLKDPFLNEMTDCTMYQSGGMNLSVWKEYRN</sequence>
<proteinExistence type="predicted"/>
<dbReference type="InterPro" id="IPR019791">
    <property type="entry name" value="Haem_peroxidase_animal"/>
</dbReference>
<dbReference type="Gene3D" id="1.10.640.10">
    <property type="entry name" value="Haem peroxidase domain superfamily, animal type"/>
    <property type="match status" value="1"/>
</dbReference>
<dbReference type="OrthoDB" id="10264544at2759"/>
<dbReference type="GO" id="GO:0006979">
    <property type="term" value="P:response to oxidative stress"/>
    <property type="evidence" value="ECO:0007669"/>
    <property type="project" value="InterPro"/>
</dbReference>
<accession>A0A0C9R888</accession>
<gene>
    <name evidence="9" type="primary">pxdn</name>
    <name evidence="11" type="synonym">LOC105263991</name>
    <name evidence="9" type="ORF">g.16004</name>
</gene>
<protein>
    <submittedName>
        <fullName evidence="11">Peroxidasin</fullName>
    </submittedName>
    <submittedName>
        <fullName evidence="9">Pxdn protein</fullName>
    </submittedName>
</protein>
<keyword evidence="7" id="KW-0408">Iron</keyword>
<dbReference type="AlphaFoldDB" id="A0A0C9R888"/>
<reference evidence="11" key="2">
    <citation type="submission" date="2025-04" db="UniProtKB">
        <authorList>
            <consortium name="RefSeq"/>
        </authorList>
    </citation>
    <scope>IDENTIFICATION</scope>
    <source>
        <strain evidence="11">USDA-PBARC FA_bdor</strain>
        <tissue evidence="11">Whole organism</tissue>
    </source>
</reference>
<keyword evidence="10" id="KW-1185">Reference proteome</keyword>
<dbReference type="GO" id="GO:0020037">
    <property type="term" value="F:heme binding"/>
    <property type="evidence" value="ECO:0007669"/>
    <property type="project" value="InterPro"/>
</dbReference>
<evidence type="ECO:0000313" key="9">
    <source>
        <dbReference type="EMBL" id="JAG74012.1"/>
    </source>
</evidence>
<accession>A0A9R1SXA2</accession>
<keyword evidence="4" id="KW-0479">Metal-binding</keyword>
<evidence type="ECO:0000256" key="6">
    <source>
        <dbReference type="ARBA" id="ARBA00023002"/>
    </source>
</evidence>
<dbReference type="PANTHER" id="PTHR11475">
    <property type="entry name" value="OXIDASE/PEROXIDASE"/>
    <property type="match status" value="1"/>
</dbReference>
<evidence type="ECO:0000256" key="8">
    <source>
        <dbReference type="SAM" id="SignalP"/>
    </source>
</evidence>
<dbReference type="InterPro" id="IPR037120">
    <property type="entry name" value="Haem_peroxidase_sf_animal"/>
</dbReference>
<dbReference type="SUPFAM" id="SSF48113">
    <property type="entry name" value="Heme-dependent peroxidases"/>
    <property type="match status" value="1"/>
</dbReference>
<evidence type="ECO:0000256" key="3">
    <source>
        <dbReference type="ARBA" id="ARBA00022559"/>
    </source>
</evidence>
<dbReference type="KEGG" id="fas:105263991"/>
<dbReference type="Proteomes" id="UP000694866">
    <property type="component" value="Unplaced"/>
</dbReference>
<dbReference type="GO" id="GO:0005576">
    <property type="term" value="C:extracellular region"/>
    <property type="evidence" value="ECO:0007669"/>
    <property type="project" value="UniProtKB-SubCell"/>
</dbReference>
<dbReference type="PROSITE" id="PS50292">
    <property type="entry name" value="PEROXIDASE_3"/>
    <property type="match status" value="1"/>
</dbReference>
<dbReference type="Pfam" id="PF03098">
    <property type="entry name" value="An_peroxidase"/>
    <property type="match status" value="1"/>
</dbReference>
<evidence type="ECO:0000256" key="2">
    <source>
        <dbReference type="ARBA" id="ARBA00022525"/>
    </source>
</evidence>
<comment type="subcellular location">
    <subcellularLocation>
        <location evidence="1">Secreted</location>
    </subcellularLocation>
</comment>
<evidence type="ECO:0000256" key="7">
    <source>
        <dbReference type="ARBA" id="ARBA00023004"/>
    </source>
</evidence>
<feature type="chain" id="PRO_5044541638" evidence="8">
    <location>
        <begin position="21"/>
        <end position="695"/>
    </location>
</feature>
<name>A0A0C9R888_9HYME</name>
<keyword evidence="6" id="KW-0560">Oxidoreductase</keyword>